<dbReference type="EMBL" id="AJ890364">
    <property type="protein sequence ID" value="CAI65694.1"/>
    <property type="molecule type" value="Genomic_DNA"/>
</dbReference>
<reference evidence="1 2" key="1">
    <citation type="journal article" date="2005" name="Science">
        <title>Complete genome sequence and lytic phase transcription profile of a Coccolithovirus.</title>
        <authorList>
            <person name="Wilson W.H."/>
            <person name="Schroeder D.C."/>
            <person name="Allen M.J."/>
            <person name="Holden M.T.G."/>
            <person name="Parkhill J."/>
            <person name="Barrell B.G."/>
            <person name="Churcher C."/>
            <person name="Hamlin N."/>
            <person name="Mungall K."/>
            <person name="Norbertczak H."/>
            <person name="Quail M.A."/>
            <person name="Price C."/>
            <person name="Rabbinowitsch E."/>
            <person name="Walker D."/>
            <person name="Craigon M."/>
            <person name="Roy D."/>
            <person name="Ghazal P."/>
        </authorList>
    </citation>
    <scope>NUCLEOTIDE SEQUENCE [LARGE SCALE GENOMIC DNA]</scope>
    <source>
        <strain evidence="2">Isolate United Kingdom/English Channel/1999</strain>
    </source>
</reference>
<proteinExistence type="predicted"/>
<organismHost>
    <name type="scientific">Emiliania huxleyi</name>
    <name type="common">Coccolithophore</name>
    <name type="synonym">Pontosphaera huxleyi</name>
    <dbReference type="NCBI Taxonomy" id="2903"/>
</organismHost>
<dbReference type="KEGG" id="vg:3654832"/>
<dbReference type="RefSeq" id="YP_294025.1">
    <property type="nucleotide sequence ID" value="NC_007346.1"/>
</dbReference>
<organism evidence="1 2">
    <name type="scientific">Emiliania huxleyi virus 86 (isolate United Kingdom/English Channel/1999)</name>
    <name type="common">EhV-86</name>
    <dbReference type="NCBI Taxonomy" id="654925"/>
    <lineage>
        <taxon>Viruses</taxon>
        <taxon>Varidnaviria</taxon>
        <taxon>Bamfordvirae</taxon>
        <taxon>Nucleocytoviricota</taxon>
        <taxon>Megaviricetes</taxon>
        <taxon>Algavirales</taxon>
        <taxon>Phycodnaviridae</taxon>
        <taxon>Coccolithovirus</taxon>
        <taxon>Coccolithovirus huxleyi</taxon>
        <taxon>Emiliania huxleyi virus 86</taxon>
    </lineage>
</organism>
<evidence type="ECO:0000313" key="1">
    <source>
        <dbReference type="EMBL" id="CAI65694.1"/>
    </source>
</evidence>
<protein>
    <submittedName>
        <fullName evidence="1">Putative membrane protein</fullName>
    </submittedName>
</protein>
<name>Q4A2L2_EHV8U</name>
<accession>Q4A2L2</accession>
<dbReference type="GeneID" id="3654832"/>
<keyword evidence="2" id="KW-1185">Reference proteome</keyword>
<gene>
    <name evidence="1" type="ORF">EhV269A</name>
</gene>
<evidence type="ECO:0000313" key="2">
    <source>
        <dbReference type="Proteomes" id="UP000000863"/>
    </source>
</evidence>
<sequence>MALFACLRIYSGFLRETDQENNRAIPVTPPHILINTIPPFDPGPPNAMDVNITTTRPNTTIIHPLALNILLFKYLTIKKYHKTVSVL</sequence>
<dbReference type="Proteomes" id="UP000000863">
    <property type="component" value="Segment"/>
</dbReference>